<comment type="caution">
    <text evidence="2">The sequence shown here is derived from an EMBL/GenBank/DDBJ whole genome shotgun (WGS) entry which is preliminary data.</text>
</comment>
<dbReference type="Pfam" id="PF01261">
    <property type="entry name" value="AP_endonuc_2"/>
    <property type="match status" value="1"/>
</dbReference>
<reference evidence="2 3" key="1">
    <citation type="submission" date="2018-06" db="EMBL/GenBank/DDBJ databases">
        <authorList>
            <consortium name="Pathogen Informatics"/>
            <person name="Doyle S."/>
        </authorList>
    </citation>
    <scope>NUCLEOTIDE SEQUENCE [LARGE SCALE GENOMIC DNA]</scope>
    <source>
        <strain evidence="2 3">NCTC11819</strain>
    </source>
</reference>
<keyword evidence="2" id="KW-0413">Isomerase</keyword>
<proteinExistence type="predicted"/>
<dbReference type="RefSeq" id="WP_103758745.1">
    <property type="nucleotide sequence ID" value="NZ_CAMUNX010000011.1"/>
</dbReference>
<dbReference type="GO" id="GO:0016853">
    <property type="term" value="F:isomerase activity"/>
    <property type="evidence" value="ECO:0007669"/>
    <property type="project" value="UniProtKB-KW"/>
</dbReference>
<dbReference type="InterPro" id="IPR013022">
    <property type="entry name" value="Xyl_isomerase-like_TIM-brl"/>
</dbReference>
<gene>
    <name evidence="2" type="ORF">NCTC11819_00950</name>
</gene>
<dbReference type="PANTHER" id="PTHR12110">
    <property type="entry name" value="HYDROXYPYRUVATE ISOMERASE"/>
    <property type="match status" value="1"/>
</dbReference>
<dbReference type="InterPro" id="IPR036237">
    <property type="entry name" value="Xyl_isomerase-like_sf"/>
</dbReference>
<dbReference type="AlphaFoldDB" id="A0A8G2HVL8"/>
<organism evidence="2 3">
    <name type="scientific">Mobiluncus mulieris</name>
    <dbReference type="NCBI Taxonomy" id="2052"/>
    <lineage>
        <taxon>Bacteria</taxon>
        <taxon>Bacillati</taxon>
        <taxon>Actinomycetota</taxon>
        <taxon>Actinomycetes</taxon>
        <taxon>Actinomycetales</taxon>
        <taxon>Actinomycetaceae</taxon>
        <taxon>Mobiluncus</taxon>
    </lineage>
</organism>
<dbReference type="PANTHER" id="PTHR12110:SF21">
    <property type="entry name" value="XYLOSE ISOMERASE-LIKE TIM BARREL DOMAIN-CONTAINING PROTEIN"/>
    <property type="match status" value="1"/>
</dbReference>
<dbReference type="Gene3D" id="3.20.20.150">
    <property type="entry name" value="Divalent-metal-dependent TIM barrel enzymes"/>
    <property type="match status" value="1"/>
</dbReference>
<evidence type="ECO:0000313" key="2">
    <source>
        <dbReference type="EMBL" id="STO16383.1"/>
    </source>
</evidence>
<feature type="domain" description="Xylose isomerase-like TIM barrel" evidence="1">
    <location>
        <begin position="22"/>
        <end position="321"/>
    </location>
</feature>
<name>A0A8G2HVL8_9ACTO</name>
<evidence type="ECO:0000259" key="1">
    <source>
        <dbReference type="Pfam" id="PF01261"/>
    </source>
</evidence>
<sequence>MSLTLSFYSQCLGAYPLAQALDIAKGMGLNGAEVNVGGFVPSPHAHVDLLLSSKAAREDYLGIFAEKGMKLAGLNANGNPLSPLPDVGPKHDYDLKRAIKLAGLLGVGEVVTMSGAPGSDSEAKYPSWVINPWDGVYGEILEYQESVVDKYWIEVDKRAGDAGVKIAWELHPHNTIFTPHNFMRFLKRTGVKHIGVNMDPSHLMWQQMDILECLDFLGKHILHVHAKDTKIEKGCATKGVLDTEFVHWPENEDERYPSAMNHWCQVWPENPAWRFVYVGGGHDLDFWTAFCQKIAKINSDMNVSIEHEDVKYGTVEGLEMSAKTLVEAAKGL</sequence>
<accession>A0A8G2HVL8</accession>
<dbReference type="GeneID" id="61168971"/>
<protein>
    <submittedName>
        <fullName evidence="2">Xylose isomerase-like TIM barrel</fullName>
    </submittedName>
</protein>
<evidence type="ECO:0000313" key="3">
    <source>
        <dbReference type="Proteomes" id="UP000255284"/>
    </source>
</evidence>
<dbReference type="SUPFAM" id="SSF51658">
    <property type="entry name" value="Xylose isomerase-like"/>
    <property type="match status" value="1"/>
</dbReference>
<dbReference type="Proteomes" id="UP000255284">
    <property type="component" value="Unassembled WGS sequence"/>
</dbReference>
<dbReference type="InterPro" id="IPR050312">
    <property type="entry name" value="IolE/XylAMocC-like"/>
</dbReference>
<dbReference type="EMBL" id="UGGQ01000006">
    <property type="protein sequence ID" value="STO16383.1"/>
    <property type="molecule type" value="Genomic_DNA"/>
</dbReference>